<accession>A0AAD0L5G7</accession>
<dbReference type="RefSeq" id="WP_112897253.1">
    <property type="nucleotide sequence ID" value="NZ_CP011789.1"/>
</dbReference>
<dbReference type="Proteomes" id="UP000251617">
    <property type="component" value="Chromosome"/>
</dbReference>
<gene>
    <name evidence="1" type="ORF">C1S65_03355</name>
</gene>
<proteinExistence type="predicted"/>
<sequence length="163" mass="18810">MGMTTDSATELQRDFKATIYWMKGDVLVPIRRSKTTDKFTWGVVPGDDWLQAGGDQPSLILDFEFHSKTEDRLHYMISRSSGFSRLGRSVGGYLGLYQVSEVTDYWKLEPLRHAPNGWVCRLRDHEGHGVKTWQDDPHFDNFTYHFLNTYEGNDAEFLVVPTT</sequence>
<dbReference type="AlphaFoldDB" id="A0AAD0L5G7"/>
<organism evidence="1 2">
    <name type="scientific">Pseudomonas putida</name>
    <name type="common">Arthrobacter siderocapsulatus</name>
    <dbReference type="NCBI Taxonomy" id="303"/>
    <lineage>
        <taxon>Bacteria</taxon>
        <taxon>Pseudomonadati</taxon>
        <taxon>Pseudomonadota</taxon>
        <taxon>Gammaproteobacteria</taxon>
        <taxon>Pseudomonadales</taxon>
        <taxon>Pseudomonadaceae</taxon>
        <taxon>Pseudomonas</taxon>
    </lineage>
</organism>
<reference evidence="1 2" key="1">
    <citation type="submission" date="2018-06" db="EMBL/GenBank/DDBJ databases">
        <title>The genome of Pseudomonas putida NX-1, a lignin degrader.</title>
        <authorList>
            <person name="Xu Z."/>
        </authorList>
    </citation>
    <scope>NUCLEOTIDE SEQUENCE [LARGE SCALE GENOMIC DNA]</scope>
    <source>
        <strain evidence="1 2">NX-1</strain>
    </source>
</reference>
<protein>
    <submittedName>
        <fullName evidence="1">Uncharacterized protein</fullName>
    </submittedName>
</protein>
<name>A0AAD0L5G7_PSEPU</name>
<dbReference type="EMBL" id="CP030750">
    <property type="protein sequence ID" value="AXA23205.1"/>
    <property type="molecule type" value="Genomic_DNA"/>
</dbReference>
<evidence type="ECO:0000313" key="1">
    <source>
        <dbReference type="EMBL" id="AXA23205.1"/>
    </source>
</evidence>
<evidence type="ECO:0000313" key="2">
    <source>
        <dbReference type="Proteomes" id="UP000251617"/>
    </source>
</evidence>